<dbReference type="PANTHER" id="PTHR35005">
    <property type="entry name" value="3-DEHYDRO-SCYLLO-INOSOSE HYDROLASE"/>
    <property type="match status" value="1"/>
</dbReference>
<dbReference type="Gene3D" id="3.40.50.10310">
    <property type="entry name" value="Creatininase"/>
    <property type="match status" value="1"/>
</dbReference>
<proteinExistence type="inferred from homology"/>
<sequence>MNKSNPDLFKLENMTWPEVENAIKKAECALIPIGSQEQHGPYIAESCDSRRAEKFAALLGDKLDPLALITPTVSYGISPHHMNFPGTITLSPQTLVSLLGDIVGSLHDHGLDRFVLINGHGGNDDTLGVAVDTIRTELPVRLLAFKYTSLAAEAIEAEVDSDFYGHACEREVSELMYMAPEIIRENRIEPGEEKKLLSFKQHPVNLGVDFDEYTENGALGDARQASREKGEKIVETALAEAEEIVRDFLQLELPDRN</sequence>
<reference evidence="6 7" key="1">
    <citation type="submission" date="2016-10" db="EMBL/GenBank/DDBJ databases">
        <authorList>
            <person name="de Groot N.N."/>
        </authorList>
    </citation>
    <scope>NUCLEOTIDE SEQUENCE [LARGE SCALE GENOMIC DNA]</scope>
    <source>
        <strain evidence="6 7">SLAS-1</strain>
    </source>
</reference>
<protein>
    <submittedName>
        <fullName evidence="6">Creatinine amidohydrolase</fullName>
    </submittedName>
</protein>
<evidence type="ECO:0000256" key="5">
    <source>
        <dbReference type="ARBA" id="ARBA00024029"/>
    </source>
</evidence>
<dbReference type="SUPFAM" id="SSF102215">
    <property type="entry name" value="Creatininase"/>
    <property type="match status" value="1"/>
</dbReference>
<evidence type="ECO:0000256" key="1">
    <source>
        <dbReference type="ARBA" id="ARBA00001947"/>
    </source>
</evidence>
<keyword evidence="3 6" id="KW-0378">Hydrolase</keyword>
<dbReference type="InterPro" id="IPR024087">
    <property type="entry name" value="Creatininase-like_sf"/>
</dbReference>
<keyword evidence="4" id="KW-0862">Zinc</keyword>
<dbReference type="InterPro" id="IPR003785">
    <property type="entry name" value="Creatininase/forma_Hydrolase"/>
</dbReference>
<dbReference type="EMBL" id="FNGO01000022">
    <property type="protein sequence ID" value="SDM23361.1"/>
    <property type="molecule type" value="Genomic_DNA"/>
</dbReference>
<comment type="similarity">
    <text evidence="5">Belongs to the creatininase superfamily.</text>
</comment>
<dbReference type="GO" id="GO:0009231">
    <property type="term" value="P:riboflavin biosynthetic process"/>
    <property type="evidence" value="ECO:0007669"/>
    <property type="project" value="TreeGrafter"/>
</dbReference>
<evidence type="ECO:0000313" key="7">
    <source>
        <dbReference type="Proteomes" id="UP000199476"/>
    </source>
</evidence>
<gene>
    <name evidence="6" type="ORF">SAMN04488692_12227</name>
</gene>
<accession>A0A1G9RJN2</accession>
<keyword evidence="2" id="KW-0479">Metal-binding</keyword>
<evidence type="ECO:0000313" key="6">
    <source>
        <dbReference type="EMBL" id="SDM23361.1"/>
    </source>
</evidence>
<dbReference type="STRING" id="321763.SAMN04488692_12227"/>
<dbReference type="PANTHER" id="PTHR35005:SF1">
    <property type="entry name" value="2-AMINO-5-FORMYLAMINO-6-RIBOSYLAMINOPYRIMIDIN-4(3H)-ONE 5'-MONOPHOSPHATE DEFORMYLASE"/>
    <property type="match status" value="1"/>
</dbReference>
<comment type="cofactor">
    <cofactor evidence="1">
        <name>Zn(2+)</name>
        <dbReference type="ChEBI" id="CHEBI:29105"/>
    </cofactor>
</comment>
<evidence type="ECO:0000256" key="3">
    <source>
        <dbReference type="ARBA" id="ARBA00022801"/>
    </source>
</evidence>
<dbReference type="Proteomes" id="UP000199476">
    <property type="component" value="Unassembled WGS sequence"/>
</dbReference>
<keyword evidence="7" id="KW-1185">Reference proteome</keyword>
<evidence type="ECO:0000256" key="4">
    <source>
        <dbReference type="ARBA" id="ARBA00022833"/>
    </source>
</evidence>
<dbReference type="AlphaFoldDB" id="A0A1G9RJN2"/>
<dbReference type="Pfam" id="PF02633">
    <property type="entry name" value="Creatininase"/>
    <property type="match status" value="1"/>
</dbReference>
<dbReference type="GO" id="GO:0016811">
    <property type="term" value="F:hydrolase activity, acting on carbon-nitrogen (but not peptide) bonds, in linear amides"/>
    <property type="evidence" value="ECO:0007669"/>
    <property type="project" value="TreeGrafter"/>
</dbReference>
<organism evidence="6 7">
    <name type="scientific">Halarsenatibacter silvermanii</name>
    <dbReference type="NCBI Taxonomy" id="321763"/>
    <lineage>
        <taxon>Bacteria</taxon>
        <taxon>Bacillati</taxon>
        <taxon>Bacillota</taxon>
        <taxon>Clostridia</taxon>
        <taxon>Halanaerobiales</taxon>
        <taxon>Halarsenatibacteraceae</taxon>
        <taxon>Halarsenatibacter</taxon>
    </lineage>
</organism>
<evidence type="ECO:0000256" key="2">
    <source>
        <dbReference type="ARBA" id="ARBA00022723"/>
    </source>
</evidence>
<dbReference type="GO" id="GO:0046872">
    <property type="term" value="F:metal ion binding"/>
    <property type="evidence" value="ECO:0007669"/>
    <property type="project" value="UniProtKB-KW"/>
</dbReference>
<dbReference type="RefSeq" id="WP_089761466.1">
    <property type="nucleotide sequence ID" value="NZ_FNGO01000022.1"/>
</dbReference>
<name>A0A1G9RJN2_9FIRM</name>
<dbReference type="OrthoDB" id="9801445at2"/>